<dbReference type="AlphaFoldDB" id="A0AB39Y048"/>
<keyword evidence="5 7" id="KW-1133">Transmembrane helix</keyword>
<comment type="subcellular location">
    <subcellularLocation>
        <location evidence="1">Cell membrane</location>
        <topology evidence="1">Multi-pass membrane protein</topology>
    </subcellularLocation>
</comment>
<dbReference type="InterPro" id="IPR007353">
    <property type="entry name" value="DUF421"/>
</dbReference>
<evidence type="ECO:0000256" key="4">
    <source>
        <dbReference type="ARBA" id="ARBA00022692"/>
    </source>
</evidence>
<feature type="transmembrane region" description="Helical" evidence="7">
    <location>
        <begin position="73"/>
        <end position="95"/>
    </location>
</feature>
<dbReference type="RefSeq" id="WP_369777562.1">
    <property type="nucleotide sequence ID" value="NZ_CP165727.1"/>
</dbReference>
<dbReference type="PANTHER" id="PTHR34582">
    <property type="entry name" value="UPF0702 TRANSMEMBRANE PROTEIN YCAP"/>
    <property type="match status" value="1"/>
</dbReference>
<evidence type="ECO:0000313" key="9">
    <source>
        <dbReference type="EMBL" id="XDV63377.1"/>
    </source>
</evidence>
<evidence type="ECO:0000259" key="8">
    <source>
        <dbReference type="Pfam" id="PF04239"/>
    </source>
</evidence>
<dbReference type="PANTHER" id="PTHR34582:SF6">
    <property type="entry name" value="UPF0702 TRANSMEMBRANE PROTEIN YCAP"/>
    <property type="match status" value="1"/>
</dbReference>
<dbReference type="EMBL" id="CP165727">
    <property type="protein sequence ID" value="XDV63377.1"/>
    <property type="molecule type" value="Genomic_DNA"/>
</dbReference>
<dbReference type="InterPro" id="IPR023090">
    <property type="entry name" value="UPF0702_alpha/beta_dom_sf"/>
</dbReference>
<proteinExistence type="inferred from homology"/>
<reference evidence="9" key="1">
    <citation type="submission" date="2024-08" db="EMBL/GenBank/DDBJ databases">
        <authorList>
            <person name="Yu S.T."/>
        </authorList>
    </citation>
    <scope>NUCLEOTIDE SEQUENCE</scope>
    <source>
        <strain evidence="9">R33</strain>
    </source>
</reference>
<feature type="transmembrane region" description="Helical" evidence="7">
    <location>
        <begin position="47"/>
        <end position="67"/>
    </location>
</feature>
<evidence type="ECO:0000256" key="2">
    <source>
        <dbReference type="ARBA" id="ARBA00006448"/>
    </source>
</evidence>
<protein>
    <submittedName>
        <fullName evidence="9">DUF421 domain-containing protein</fullName>
    </submittedName>
</protein>
<evidence type="ECO:0000256" key="1">
    <source>
        <dbReference type="ARBA" id="ARBA00004651"/>
    </source>
</evidence>
<dbReference type="Pfam" id="PF04239">
    <property type="entry name" value="DUF421"/>
    <property type="match status" value="1"/>
</dbReference>
<gene>
    <name evidence="9" type="ORF">AB5J51_10745</name>
</gene>
<name>A0AB39Y048_9ACTN</name>
<feature type="domain" description="YetF C-terminal" evidence="8">
    <location>
        <begin position="97"/>
        <end position="165"/>
    </location>
</feature>
<organism evidence="9">
    <name type="scientific">Streptomyces sp. R33</name>
    <dbReference type="NCBI Taxonomy" id="3238629"/>
    <lineage>
        <taxon>Bacteria</taxon>
        <taxon>Bacillati</taxon>
        <taxon>Actinomycetota</taxon>
        <taxon>Actinomycetes</taxon>
        <taxon>Kitasatosporales</taxon>
        <taxon>Streptomycetaceae</taxon>
        <taxon>Streptomyces</taxon>
    </lineage>
</organism>
<accession>A0AB39Y048</accession>
<keyword evidence="4 7" id="KW-0812">Transmembrane</keyword>
<comment type="similarity">
    <text evidence="2">Belongs to the UPF0702 family.</text>
</comment>
<keyword evidence="6 7" id="KW-0472">Membrane</keyword>
<keyword evidence="3" id="KW-1003">Cell membrane</keyword>
<dbReference type="GO" id="GO:0005886">
    <property type="term" value="C:plasma membrane"/>
    <property type="evidence" value="ECO:0007669"/>
    <property type="project" value="UniProtKB-SubCell"/>
</dbReference>
<evidence type="ECO:0000256" key="5">
    <source>
        <dbReference type="ARBA" id="ARBA00022989"/>
    </source>
</evidence>
<evidence type="ECO:0000256" key="6">
    <source>
        <dbReference type="ARBA" id="ARBA00023136"/>
    </source>
</evidence>
<feature type="transmembrane region" description="Helical" evidence="7">
    <location>
        <begin position="22"/>
        <end position="40"/>
    </location>
</feature>
<evidence type="ECO:0000256" key="3">
    <source>
        <dbReference type="ARBA" id="ARBA00022475"/>
    </source>
</evidence>
<sequence>MQSAHGVFTSFLQSDIPYPEKALRTIAVYALILVLLRIVGKRQLAQLSTFDLVVMLLLANVVQNAVIGPDDSVLGAAFGAAVLLAVNTVVVRAAARYEWLGRLLEGTPTTLARDGHWLTPVIRRCGLRRADLDAAVRHQGGDDVTETTEVTLEPGGTLVVQLAEPEQSADKADIAALRAAIATLERKLDALASGPS</sequence>
<dbReference type="Gene3D" id="3.30.240.20">
    <property type="entry name" value="bsu07140 like domains"/>
    <property type="match status" value="1"/>
</dbReference>
<evidence type="ECO:0000256" key="7">
    <source>
        <dbReference type="SAM" id="Phobius"/>
    </source>
</evidence>